<reference evidence="2 3" key="1">
    <citation type="submission" date="2015-06" db="EMBL/GenBank/DDBJ databases">
        <title>New insights into the roles of widespread benthic archaea in carbon and nitrogen cycling.</title>
        <authorList>
            <person name="Lazar C.S."/>
            <person name="Baker B.J."/>
            <person name="Seitz K.W."/>
            <person name="Hyde A.S."/>
            <person name="Dick G.J."/>
            <person name="Hinrichs K.-U."/>
            <person name="Teske A.P."/>
        </authorList>
    </citation>
    <scope>NUCLEOTIDE SEQUENCE [LARGE SCALE GENOMIC DNA]</scope>
    <source>
        <strain evidence="2">SG8-32-1</strain>
    </source>
</reference>
<organism evidence="2 3">
    <name type="scientific">miscellaneous Crenarchaeota group-1 archaeon SG8-32-1</name>
    <dbReference type="NCBI Taxonomy" id="1685124"/>
    <lineage>
        <taxon>Archaea</taxon>
        <taxon>Candidatus Bathyarchaeota</taxon>
        <taxon>MCG-1</taxon>
    </lineage>
</organism>
<evidence type="ECO:0000313" key="2">
    <source>
        <dbReference type="EMBL" id="KON32876.1"/>
    </source>
</evidence>
<dbReference type="EMBL" id="LFWU01000049">
    <property type="protein sequence ID" value="KON32876.1"/>
    <property type="molecule type" value="Genomic_DNA"/>
</dbReference>
<feature type="transmembrane region" description="Helical" evidence="1">
    <location>
        <begin position="12"/>
        <end position="30"/>
    </location>
</feature>
<keyword evidence="1" id="KW-0812">Transmembrane</keyword>
<keyword evidence="1" id="KW-0472">Membrane</keyword>
<dbReference type="InterPro" id="IPR008875">
    <property type="entry name" value="TraX"/>
</dbReference>
<sequence length="225" mass="26422">MYLQGFDLGREILKWIAIITMTIDHIGAVLFPEVEILRLIGRISFPLFAYLLILGLENTRNVRNYFTRLFIFALISQVPFYLATGIEPLDHLNIFFTLSFGLMFIYFFKKNSIIAFVPIVLSILLNFDYSVYGIVMIGCMYIVTGNIKLGTILLVLLNGLFLVPWNSQFLSLLALPLIILHQNSLLTTPKEFEKEFKIPFWRKYFFYVYYPLHLSILYIIQMYYF</sequence>
<evidence type="ECO:0008006" key="4">
    <source>
        <dbReference type="Google" id="ProtNLM"/>
    </source>
</evidence>
<feature type="transmembrane region" description="Helical" evidence="1">
    <location>
        <begin position="92"/>
        <end position="108"/>
    </location>
</feature>
<evidence type="ECO:0000313" key="3">
    <source>
        <dbReference type="Proteomes" id="UP000037237"/>
    </source>
</evidence>
<protein>
    <recommendedName>
        <fullName evidence="4">TraX family protein</fullName>
    </recommendedName>
</protein>
<comment type="caution">
    <text evidence="2">The sequence shown here is derived from an EMBL/GenBank/DDBJ whole genome shotgun (WGS) entry which is preliminary data.</text>
</comment>
<keyword evidence="1" id="KW-1133">Transmembrane helix</keyword>
<dbReference type="Pfam" id="PF05857">
    <property type="entry name" value="TraX"/>
    <property type="match status" value="1"/>
</dbReference>
<proteinExistence type="predicted"/>
<feature type="transmembrane region" description="Helical" evidence="1">
    <location>
        <begin position="115"/>
        <end position="143"/>
    </location>
</feature>
<dbReference type="AlphaFoldDB" id="A0A0M0BXJ0"/>
<accession>A0A0M0BXJ0</accession>
<feature type="transmembrane region" description="Helical" evidence="1">
    <location>
        <begin position="65"/>
        <end position="86"/>
    </location>
</feature>
<feature type="transmembrane region" description="Helical" evidence="1">
    <location>
        <begin position="36"/>
        <end position="53"/>
    </location>
</feature>
<dbReference type="Proteomes" id="UP000037237">
    <property type="component" value="Unassembled WGS sequence"/>
</dbReference>
<feature type="transmembrane region" description="Helical" evidence="1">
    <location>
        <begin position="149"/>
        <end position="180"/>
    </location>
</feature>
<evidence type="ECO:0000256" key="1">
    <source>
        <dbReference type="SAM" id="Phobius"/>
    </source>
</evidence>
<name>A0A0M0BXJ0_9ARCH</name>
<gene>
    <name evidence="2" type="ORF">AC477_02310</name>
</gene>
<feature type="transmembrane region" description="Helical" evidence="1">
    <location>
        <begin position="204"/>
        <end position="224"/>
    </location>
</feature>